<dbReference type="InterPro" id="IPR036875">
    <property type="entry name" value="Znf_CCHC_sf"/>
</dbReference>
<feature type="compositionally biased region" description="Acidic residues" evidence="1">
    <location>
        <begin position="560"/>
        <end position="571"/>
    </location>
</feature>
<dbReference type="eggNOG" id="KOG1075">
    <property type="taxonomic scope" value="Eukaryota"/>
</dbReference>
<feature type="region of interest" description="Disordered" evidence="1">
    <location>
        <begin position="480"/>
        <end position="599"/>
    </location>
</feature>
<dbReference type="GO" id="GO:0008270">
    <property type="term" value="F:zinc ion binding"/>
    <property type="evidence" value="ECO:0007669"/>
    <property type="project" value="InterPro"/>
</dbReference>
<name>A0A0D3E5D9_BRAOL</name>
<evidence type="ECO:0000256" key="1">
    <source>
        <dbReference type="SAM" id="MobiDB-lite"/>
    </source>
</evidence>
<protein>
    <submittedName>
        <fullName evidence="2">Uncharacterized protein</fullName>
    </submittedName>
</protein>
<feature type="region of interest" description="Disordered" evidence="1">
    <location>
        <begin position="119"/>
        <end position="150"/>
    </location>
</feature>
<dbReference type="SUPFAM" id="SSF57756">
    <property type="entry name" value="Retrovirus zinc finger-like domains"/>
    <property type="match status" value="1"/>
</dbReference>
<sequence length="742" mass="82316">MFRIGVPWWWWLFCGFGSMRTGPCSRFIRVFSLSPALRGCSRRSCRWLFQVYSLSYCFALWCLRVSLVGMSPVEDLGGGSVVGRISLHCGGASSCVCKSLIFKVTAFSVIYRRHSRRRPTSFAAAPRPIPMGKRKPPKRASPPKLPAGEKVVASSLTETPAYAGSIKTLQISKEAPTSQNTASESNLQDPTSVPVTGSEDPNTVNTVNSAKVISVTDPAKTPTREDEEGEISPTKSNLVTEKEDAILDTTRNSVLASATISPSTDNDAPAKSAPPAEEEIENQISDKTAKPDLWTGLFKGGTKKLQKKGESYLLPSGASCVTIPNSVIEKNRKSWDSFIIGQFYSDPPSQGTIQTIVNGIWAPIWLELRDVPLQFFNEEALEHIDSQVGDLKFLYPQTANKTNLEVAKVFTIIDPRVPLPEAVNARFESGEIRRIRVSSPWMPPFCSFCKEVGHPLRRCKKAPITCKACKSTTHLQAECTRSKAKTSAKTEKELKKKPSSKAIQRVYMTVDPQRHSTASLKKSASSFKNMENRETSDKVDSSARGSIDRVSSDHGRSETSAEESDSSDLDSSESRFSDDSGYTDTRAREGSLRSDQTRAPLGRYVATKFEPKLSHYITTKRHSARSLRSDRAQAVATELESELGRYVATELEPKFGRYVATELFRNVDTTSVHAFFYPSMLSPEYRSEPISRSPPFLSYQSNFFVKTAESSFFIERSRNKRFESKDGPKGPRTRLEALLTIS</sequence>
<feature type="region of interest" description="Disordered" evidence="1">
    <location>
        <begin position="257"/>
        <end position="286"/>
    </location>
</feature>
<dbReference type="AlphaFoldDB" id="A0A0D3E5D9"/>
<reference evidence="2" key="2">
    <citation type="submission" date="2015-03" db="UniProtKB">
        <authorList>
            <consortium name="EnsemblPlants"/>
        </authorList>
    </citation>
    <scope>IDENTIFICATION</scope>
</reference>
<dbReference type="InterPro" id="IPR040256">
    <property type="entry name" value="At4g02000-like"/>
</dbReference>
<dbReference type="EnsemblPlants" id="Bo9g044250.1">
    <property type="protein sequence ID" value="Bo9g044250.1"/>
    <property type="gene ID" value="Bo9g044250"/>
</dbReference>
<feature type="compositionally biased region" description="Polar residues" evidence="1">
    <location>
        <begin position="173"/>
        <end position="211"/>
    </location>
</feature>
<dbReference type="Gene3D" id="4.10.60.10">
    <property type="entry name" value="Zinc finger, CCHC-type"/>
    <property type="match status" value="1"/>
</dbReference>
<dbReference type="OMA" id="SRRSCRW"/>
<feature type="compositionally biased region" description="Basic and acidic residues" evidence="1">
    <location>
        <begin position="530"/>
        <end position="559"/>
    </location>
</feature>
<dbReference type="GO" id="GO:0003676">
    <property type="term" value="F:nucleic acid binding"/>
    <property type="evidence" value="ECO:0007669"/>
    <property type="project" value="InterPro"/>
</dbReference>
<dbReference type="PANTHER" id="PTHR31286">
    <property type="entry name" value="GLYCINE-RICH CELL WALL STRUCTURAL PROTEIN 1.8-LIKE"/>
    <property type="match status" value="1"/>
</dbReference>
<feature type="compositionally biased region" description="Polar residues" evidence="1">
    <location>
        <begin position="257"/>
        <end position="266"/>
    </location>
</feature>
<dbReference type="HOGENOM" id="CLU_374446_0_0_1"/>
<dbReference type="PANTHER" id="PTHR31286:SF55">
    <property type="entry name" value="DUF4283 DOMAIN-CONTAINING PROTEIN"/>
    <property type="match status" value="1"/>
</dbReference>
<dbReference type="Proteomes" id="UP000032141">
    <property type="component" value="Chromosome C9"/>
</dbReference>
<proteinExistence type="predicted"/>
<dbReference type="Gramene" id="Bo9g044250.1">
    <property type="protein sequence ID" value="Bo9g044250.1"/>
    <property type="gene ID" value="Bo9g044250"/>
</dbReference>
<evidence type="ECO:0000313" key="2">
    <source>
        <dbReference type="EnsemblPlants" id="Bo9g044250.1"/>
    </source>
</evidence>
<organism evidence="2 3">
    <name type="scientific">Brassica oleracea var. oleracea</name>
    <dbReference type="NCBI Taxonomy" id="109376"/>
    <lineage>
        <taxon>Eukaryota</taxon>
        <taxon>Viridiplantae</taxon>
        <taxon>Streptophyta</taxon>
        <taxon>Embryophyta</taxon>
        <taxon>Tracheophyta</taxon>
        <taxon>Spermatophyta</taxon>
        <taxon>Magnoliopsida</taxon>
        <taxon>eudicotyledons</taxon>
        <taxon>Gunneridae</taxon>
        <taxon>Pentapetalae</taxon>
        <taxon>rosids</taxon>
        <taxon>malvids</taxon>
        <taxon>Brassicales</taxon>
        <taxon>Brassicaceae</taxon>
        <taxon>Brassiceae</taxon>
        <taxon>Brassica</taxon>
    </lineage>
</organism>
<feature type="compositionally biased region" description="Basic and acidic residues" evidence="1">
    <location>
        <begin position="585"/>
        <end position="596"/>
    </location>
</feature>
<reference evidence="2 3" key="1">
    <citation type="journal article" date="2014" name="Genome Biol.">
        <title>Transcriptome and methylome profiling reveals relics of genome dominance in the mesopolyploid Brassica oleracea.</title>
        <authorList>
            <person name="Parkin I.A."/>
            <person name="Koh C."/>
            <person name="Tang H."/>
            <person name="Robinson S.J."/>
            <person name="Kagale S."/>
            <person name="Clarke W.E."/>
            <person name="Town C.D."/>
            <person name="Nixon J."/>
            <person name="Krishnakumar V."/>
            <person name="Bidwell S.L."/>
            <person name="Denoeud F."/>
            <person name="Belcram H."/>
            <person name="Links M.G."/>
            <person name="Just J."/>
            <person name="Clarke C."/>
            <person name="Bender T."/>
            <person name="Huebert T."/>
            <person name="Mason A.S."/>
            <person name="Pires J.C."/>
            <person name="Barker G."/>
            <person name="Moore J."/>
            <person name="Walley P.G."/>
            <person name="Manoli S."/>
            <person name="Batley J."/>
            <person name="Edwards D."/>
            <person name="Nelson M.N."/>
            <person name="Wang X."/>
            <person name="Paterson A.H."/>
            <person name="King G."/>
            <person name="Bancroft I."/>
            <person name="Chalhoub B."/>
            <person name="Sharpe A.G."/>
        </authorList>
    </citation>
    <scope>NUCLEOTIDE SEQUENCE</scope>
    <source>
        <strain evidence="2 3">cv. TO1000</strain>
    </source>
</reference>
<feature type="region of interest" description="Disordered" evidence="1">
    <location>
        <begin position="173"/>
        <end position="242"/>
    </location>
</feature>
<evidence type="ECO:0000313" key="3">
    <source>
        <dbReference type="Proteomes" id="UP000032141"/>
    </source>
</evidence>
<accession>A0A0D3E5D9</accession>
<keyword evidence="3" id="KW-1185">Reference proteome</keyword>
<feature type="compositionally biased region" description="Polar residues" evidence="1">
    <location>
        <begin position="515"/>
        <end position="529"/>
    </location>
</feature>